<organism evidence="1 2">
    <name type="scientific">Quercus suber</name>
    <name type="common">Cork oak</name>
    <dbReference type="NCBI Taxonomy" id="58331"/>
    <lineage>
        <taxon>Eukaryota</taxon>
        <taxon>Viridiplantae</taxon>
        <taxon>Streptophyta</taxon>
        <taxon>Embryophyta</taxon>
        <taxon>Tracheophyta</taxon>
        <taxon>Spermatophyta</taxon>
        <taxon>Magnoliopsida</taxon>
        <taxon>eudicotyledons</taxon>
        <taxon>Gunneridae</taxon>
        <taxon>Pentapetalae</taxon>
        <taxon>rosids</taxon>
        <taxon>fabids</taxon>
        <taxon>Fagales</taxon>
        <taxon>Fagaceae</taxon>
        <taxon>Quercus</taxon>
    </lineage>
</organism>
<dbReference type="AlphaFoldDB" id="A0AAW0JHJ6"/>
<dbReference type="GO" id="GO:0035251">
    <property type="term" value="F:UDP-glucosyltransferase activity"/>
    <property type="evidence" value="ECO:0007669"/>
    <property type="project" value="InterPro"/>
</dbReference>
<sequence>MTAIPFLELSKKLAEKGIRISFISTPRNIQRLPSIPPNLAGNIKFVQLPLPSVHGLPENCEASIDLQQGKIQYLKKACDVLQAPFEKLVHKDPPDLILFDFIQCWAPETAAKFGVPFLAYSASTLCFLGQPDELKFLQKRTKIEDFAVPAKWLPFPSMVSQRPDQAAQMFGQRWAATLEGCDYVAVRSCMEFEVAFLGCLEELYQKPILPVGLLP</sequence>
<dbReference type="InterPro" id="IPR050481">
    <property type="entry name" value="UDP-glycosyltransf_plant"/>
</dbReference>
<accession>A0AAW0JHJ6</accession>
<dbReference type="EMBL" id="PKMF04000546">
    <property type="protein sequence ID" value="KAK7826429.1"/>
    <property type="molecule type" value="Genomic_DNA"/>
</dbReference>
<gene>
    <name evidence="1" type="primary">GT4_2</name>
    <name evidence="1" type="ORF">CFP56_032176</name>
</gene>
<keyword evidence="2" id="KW-1185">Reference proteome</keyword>
<name>A0AAW0JHJ6_QUESU</name>
<reference evidence="1 2" key="1">
    <citation type="journal article" date="2018" name="Sci. Data">
        <title>The draft genome sequence of cork oak.</title>
        <authorList>
            <person name="Ramos A.M."/>
            <person name="Usie A."/>
            <person name="Barbosa P."/>
            <person name="Barros P.M."/>
            <person name="Capote T."/>
            <person name="Chaves I."/>
            <person name="Simoes F."/>
            <person name="Abreu I."/>
            <person name="Carrasquinho I."/>
            <person name="Faro C."/>
            <person name="Guimaraes J.B."/>
            <person name="Mendonca D."/>
            <person name="Nobrega F."/>
            <person name="Rodrigues L."/>
            <person name="Saibo N.J.M."/>
            <person name="Varela M.C."/>
            <person name="Egas C."/>
            <person name="Matos J."/>
            <person name="Miguel C.M."/>
            <person name="Oliveira M.M."/>
            <person name="Ricardo C.P."/>
            <person name="Goncalves S."/>
        </authorList>
    </citation>
    <scope>NUCLEOTIDE SEQUENCE [LARGE SCALE GENOMIC DNA]</scope>
    <source>
        <strain evidence="2">cv. HL8</strain>
    </source>
</reference>
<evidence type="ECO:0000313" key="2">
    <source>
        <dbReference type="Proteomes" id="UP000237347"/>
    </source>
</evidence>
<proteinExistence type="predicted"/>
<dbReference type="Gene3D" id="3.40.50.2000">
    <property type="entry name" value="Glycogen Phosphorylase B"/>
    <property type="match status" value="1"/>
</dbReference>
<dbReference type="Proteomes" id="UP000237347">
    <property type="component" value="Unassembled WGS sequence"/>
</dbReference>
<dbReference type="PANTHER" id="PTHR48049">
    <property type="entry name" value="GLYCOSYLTRANSFERASE"/>
    <property type="match status" value="1"/>
</dbReference>
<comment type="caution">
    <text evidence="1">The sequence shown here is derived from an EMBL/GenBank/DDBJ whole genome shotgun (WGS) entry which is preliminary data.</text>
</comment>
<dbReference type="PANTHER" id="PTHR48049:SF75">
    <property type="entry name" value="UDP-RHAMNOSE:RHAMNOSYLTRANSFERASE 1"/>
    <property type="match status" value="1"/>
</dbReference>
<dbReference type="SUPFAM" id="SSF53756">
    <property type="entry name" value="UDP-Glycosyltransferase/glycogen phosphorylase"/>
    <property type="match status" value="1"/>
</dbReference>
<evidence type="ECO:0000313" key="1">
    <source>
        <dbReference type="EMBL" id="KAK7826429.1"/>
    </source>
</evidence>
<protein>
    <submittedName>
        <fullName evidence="1">Udp-rhamnose:rhamnosyltransferase 1</fullName>
    </submittedName>
</protein>